<evidence type="ECO:0008006" key="3">
    <source>
        <dbReference type="Google" id="ProtNLM"/>
    </source>
</evidence>
<dbReference type="Proteomes" id="UP000008387">
    <property type="component" value="Chromosome"/>
</dbReference>
<dbReference type="AlphaFoldDB" id="F8KP31"/>
<sequence>MNKVLEKLEELLSQIKHAGAKKINIPPSVSEGLKKGVTKLEEVLTTLKNHALGENPAVPHAKKYAPQSKEELKKLVADENVHLGEIDISKVTDLSFVFSHATSHGDQAPAFMRKDFEGLENWDVSHVSNMEGMFYRAILFNHDISSWDVSKVEKMNGMFKKCAIFNQPLNSWNVSSVTDMGHMFYGCEDFNQPLDKWDVSNVHHGLEGMFKGCASLKHCPAWYQGKLEQ</sequence>
<accession>F8KP31</accession>
<dbReference type="Pfam" id="PF03382">
    <property type="entry name" value="DUF285"/>
    <property type="match status" value="1"/>
</dbReference>
<proteinExistence type="predicted"/>
<dbReference type="InterPro" id="IPR005046">
    <property type="entry name" value="DUF285"/>
</dbReference>
<evidence type="ECO:0000313" key="1">
    <source>
        <dbReference type="EMBL" id="CCB80536.1"/>
    </source>
</evidence>
<protein>
    <recommendedName>
        <fullName evidence="3">Chitinase</fullName>
    </recommendedName>
</protein>
<dbReference type="KEGG" id="hbi:HBZC1_15500"/>
<dbReference type="NCBIfam" id="TIGR02167">
    <property type="entry name" value="Liste_lipo_26"/>
    <property type="match status" value="2"/>
</dbReference>
<organism evidence="1 2">
    <name type="scientific">Helicobacter bizzozeronii (strain CIII-1)</name>
    <dbReference type="NCBI Taxonomy" id="1002804"/>
    <lineage>
        <taxon>Bacteria</taxon>
        <taxon>Pseudomonadati</taxon>
        <taxon>Campylobacterota</taxon>
        <taxon>Epsilonproteobacteria</taxon>
        <taxon>Campylobacterales</taxon>
        <taxon>Helicobacteraceae</taxon>
        <taxon>Helicobacter</taxon>
    </lineage>
</organism>
<dbReference type="InterPro" id="IPR011889">
    <property type="entry name" value="Liste_lipo_26"/>
</dbReference>
<name>F8KP31_HELBC</name>
<gene>
    <name evidence="1" type="ordered locus">HBZC1_15500</name>
</gene>
<dbReference type="STRING" id="1002804.HBZC1_15500"/>
<dbReference type="EMBL" id="FR871757">
    <property type="protein sequence ID" value="CCB80536.1"/>
    <property type="molecule type" value="Genomic_DNA"/>
</dbReference>
<dbReference type="eggNOG" id="COG3291">
    <property type="taxonomic scope" value="Bacteria"/>
</dbReference>
<dbReference type="HOGENOM" id="CLU_025777_2_2_7"/>
<evidence type="ECO:0000313" key="2">
    <source>
        <dbReference type="Proteomes" id="UP000008387"/>
    </source>
</evidence>
<reference evidence="1 2" key="1">
    <citation type="journal article" date="2011" name="J. Bacteriol.">
        <title>Genome sequence of Helicobacter bizzozeronii strain CIII-1, an isolate from human gastric mucosa.</title>
        <authorList>
            <person name="Schott T."/>
            <person name="Rossi M."/>
            <person name="Hanninen M.L."/>
        </authorList>
    </citation>
    <scope>NUCLEOTIDE SEQUENCE [LARGE SCALE GENOMIC DNA]</scope>
    <source>
        <strain evidence="1 2">CIII-1</strain>
    </source>
</reference>
<dbReference type="GeneID" id="64361954"/>
<dbReference type="RefSeq" id="WP_013890936.1">
    <property type="nucleotide sequence ID" value="NC_015674.1"/>
</dbReference>
<keyword evidence="2" id="KW-1185">Reference proteome</keyword>